<comment type="caution">
    <text evidence="1">The sequence shown here is derived from an EMBL/GenBank/DDBJ whole genome shotgun (WGS) entry which is preliminary data.</text>
</comment>
<reference evidence="1 2" key="1">
    <citation type="submission" date="2015-09" db="EMBL/GenBank/DDBJ databases">
        <title>Heavy metals and arsenic resistance mechanisms in polyextremophilic archaea of the family Ferroplasmaceae.</title>
        <authorList>
            <person name="Bulaev A.G."/>
            <person name="Kanygina A.V."/>
        </authorList>
    </citation>
    <scope>NUCLEOTIDE SEQUENCE [LARGE SCALE GENOMIC DNA]</scope>
    <source>
        <strain evidence="1 2">BH2</strain>
    </source>
</reference>
<dbReference type="InterPro" id="IPR007396">
    <property type="entry name" value="TR_PAI2-type"/>
</dbReference>
<sequence length="206" mass="24133">MYIPEYFRITDRKIIIDFIKKHSFGILAVISSDDVDAVHIPFLVDEYKENFKLWGHLAEGNMIIENSTNMRGLAIFQGPDAYISPVYYKYKSVPTWDYMTVHVHGTLKFTDFNENTEKIKKLIKFFEPDSPIPDNLSEKPYFPMLKQIKGFYLIPDKIECAFKLGQNHPIEDQMGVLNALTKNENLKEMTDLMEKNISIYKKNMFK</sequence>
<organism evidence="1 2">
    <name type="scientific">Acidiplasma cupricumulans</name>
    <dbReference type="NCBI Taxonomy" id="312540"/>
    <lineage>
        <taxon>Archaea</taxon>
        <taxon>Methanobacteriati</taxon>
        <taxon>Thermoplasmatota</taxon>
        <taxon>Thermoplasmata</taxon>
        <taxon>Thermoplasmatales</taxon>
        <taxon>Ferroplasmaceae</taxon>
        <taxon>Acidiplasma</taxon>
    </lineage>
</organism>
<name>A0A0Q0S0W0_9ARCH</name>
<dbReference type="GeneID" id="84222405"/>
<dbReference type="Pfam" id="PF04299">
    <property type="entry name" value="FMN_bind_2"/>
    <property type="match status" value="1"/>
</dbReference>
<evidence type="ECO:0000313" key="2">
    <source>
        <dbReference type="Proteomes" id="UP000050301"/>
    </source>
</evidence>
<dbReference type="SUPFAM" id="SSF50475">
    <property type="entry name" value="FMN-binding split barrel"/>
    <property type="match status" value="1"/>
</dbReference>
<proteinExistence type="predicted"/>
<evidence type="ECO:0000313" key="1">
    <source>
        <dbReference type="EMBL" id="KQB36670.1"/>
    </source>
</evidence>
<keyword evidence="2" id="KW-1185">Reference proteome</keyword>
<dbReference type="EMBL" id="LKBH01000015">
    <property type="protein sequence ID" value="KQB36670.1"/>
    <property type="molecule type" value="Genomic_DNA"/>
</dbReference>
<dbReference type="PANTHER" id="PTHR35802:SF1">
    <property type="entry name" value="PROTEASE SYNTHASE AND SPORULATION PROTEIN PAI 2"/>
    <property type="match status" value="1"/>
</dbReference>
<accession>A0A0Q0S0W0</accession>
<evidence type="ECO:0008006" key="3">
    <source>
        <dbReference type="Google" id="ProtNLM"/>
    </source>
</evidence>
<dbReference type="Proteomes" id="UP000050301">
    <property type="component" value="Unassembled WGS sequence"/>
</dbReference>
<dbReference type="Gene3D" id="2.30.110.10">
    <property type="entry name" value="Electron Transport, Fmn-binding Protein, Chain A"/>
    <property type="match status" value="1"/>
</dbReference>
<dbReference type="AlphaFoldDB" id="A0A0Q0S0W0"/>
<gene>
    <name evidence="1" type="ORF">AOG55_03430</name>
</gene>
<dbReference type="PANTHER" id="PTHR35802">
    <property type="entry name" value="PROTEASE SYNTHASE AND SPORULATION PROTEIN PAI 2"/>
    <property type="match status" value="1"/>
</dbReference>
<dbReference type="InParanoid" id="A0A0Q0S0W0"/>
<dbReference type="PIRSF" id="PIRSF010372">
    <property type="entry name" value="PaiB"/>
    <property type="match status" value="1"/>
</dbReference>
<dbReference type="InterPro" id="IPR012349">
    <property type="entry name" value="Split_barrel_FMN-bd"/>
</dbReference>
<dbReference type="RefSeq" id="WP_048101570.1">
    <property type="nucleotide sequence ID" value="NZ_LKBH01000015.1"/>
</dbReference>
<protein>
    <recommendedName>
        <fullName evidence="3">Transcriptional regulator</fullName>
    </recommendedName>
</protein>